<name>A0A4R0RXL2_9APHY</name>
<dbReference type="OrthoDB" id="3252135at2759"/>
<organism evidence="2 3">
    <name type="scientific">Steccherinum ochraceum</name>
    <dbReference type="NCBI Taxonomy" id="92696"/>
    <lineage>
        <taxon>Eukaryota</taxon>
        <taxon>Fungi</taxon>
        <taxon>Dikarya</taxon>
        <taxon>Basidiomycota</taxon>
        <taxon>Agaricomycotina</taxon>
        <taxon>Agaricomycetes</taxon>
        <taxon>Polyporales</taxon>
        <taxon>Steccherinaceae</taxon>
        <taxon>Steccherinum</taxon>
    </lineage>
</organism>
<protein>
    <recommendedName>
        <fullName evidence="4">Arrestin-like N-terminal domain-containing protein</fullName>
    </recommendedName>
</protein>
<comment type="caution">
    <text evidence="2">The sequence shown here is derived from an EMBL/GenBank/DDBJ whole genome shotgun (WGS) entry which is preliminary data.</text>
</comment>
<evidence type="ECO:0000256" key="1">
    <source>
        <dbReference type="SAM" id="MobiDB-lite"/>
    </source>
</evidence>
<reference evidence="2 3" key="1">
    <citation type="submission" date="2018-11" db="EMBL/GenBank/DDBJ databases">
        <title>Genome assembly of Steccherinum ochraceum LE-BIN_3174, the white-rot fungus of the Steccherinaceae family (The Residual Polyporoid clade, Polyporales, Basidiomycota).</title>
        <authorList>
            <person name="Fedorova T.V."/>
            <person name="Glazunova O.A."/>
            <person name="Landesman E.O."/>
            <person name="Moiseenko K.V."/>
            <person name="Psurtseva N.V."/>
            <person name="Savinova O.S."/>
            <person name="Shakhova N.V."/>
            <person name="Tyazhelova T.V."/>
            <person name="Vasina D.V."/>
        </authorList>
    </citation>
    <scope>NUCLEOTIDE SEQUENCE [LARGE SCALE GENOMIC DNA]</scope>
    <source>
        <strain evidence="2 3">LE-BIN_3174</strain>
    </source>
</reference>
<evidence type="ECO:0000313" key="2">
    <source>
        <dbReference type="EMBL" id="TCD70789.1"/>
    </source>
</evidence>
<feature type="region of interest" description="Disordered" evidence="1">
    <location>
        <begin position="1"/>
        <end position="36"/>
    </location>
</feature>
<evidence type="ECO:0000313" key="3">
    <source>
        <dbReference type="Proteomes" id="UP000292702"/>
    </source>
</evidence>
<evidence type="ECO:0008006" key="4">
    <source>
        <dbReference type="Google" id="ProtNLM"/>
    </source>
</evidence>
<gene>
    <name evidence="2" type="ORF">EIP91_001820</name>
</gene>
<feature type="compositionally biased region" description="Polar residues" evidence="1">
    <location>
        <begin position="296"/>
        <end position="309"/>
    </location>
</feature>
<feature type="region of interest" description="Disordered" evidence="1">
    <location>
        <begin position="282"/>
        <end position="318"/>
    </location>
</feature>
<sequence length="440" mass="47674">MAIDVPSYSSEASSSLLTLPSYSPSTDAPRYSPEPHDDEHRLVFVARKQPDSNPTSSFVKKSGNVTVLLSGQESGAALPCYTRHGIVQGEILLEEEATVLSVEIKLEGRQTVTVVDGGLELVQLFDLSQTVWSKRGENASSSPCAAVLPFSIPFPRGYNDGRGLKPLPPTFDAQFPGAPGIYVECKYSFTVTVSKSGLGGWKRQKIVSTPPFLSTVKSAPGDWHQVISTMKTSEASPLEPLECHLFIPSVQIYAISDTVPFHLQLRGSPASLLAFLSGPTPSSPKLPKGLKALGSSLKNRSPRTSSEGTRQPLFDTATPQTMPFNYNASSVRVYILRQVCVRVNGQKTWRDILLGEGKLWPLHSQTPSLRPNGADGEHSVDWEGEVRCGSDVAVGSFSSGDLVVKDFIVLDLQPPSTQTALKHHQHAHPIRLVTDSYAES</sequence>
<accession>A0A4R0RXL2</accession>
<dbReference type="EMBL" id="RWJN01000015">
    <property type="protein sequence ID" value="TCD70789.1"/>
    <property type="molecule type" value="Genomic_DNA"/>
</dbReference>
<proteinExistence type="predicted"/>
<feature type="compositionally biased region" description="Low complexity" evidence="1">
    <location>
        <begin position="7"/>
        <end position="26"/>
    </location>
</feature>
<dbReference type="Proteomes" id="UP000292702">
    <property type="component" value="Unassembled WGS sequence"/>
</dbReference>
<dbReference type="AlphaFoldDB" id="A0A4R0RXL2"/>
<keyword evidence="3" id="KW-1185">Reference proteome</keyword>